<feature type="region of interest" description="Disordered" evidence="1">
    <location>
        <begin position="1"/>
        <end position="101"/>
    </location>
</feature>
<dbReference type="AlphaFoldDB" id="A0A0J8S5R1"/>
<evidence type="ECO:0000256" key="1">
    <source>
        <dbReference type="SAM" id="MobiDB-lite"/>
    </source>
</evidence>
<feature type="compositionally biased region" description="Basic and acidic residues" evidence="1">
    <location>
        <begin position="31"/>
        <end position="52"/>
    </location>
</feature>
<feature type="compositionally biased region" description="Polar residues" evidence="1">
    <location>
        <begin position="89"/>
        <end position="101"/>
    </location>
</feature>
<accession>A0A0J8S5R1</accession>
<dbReference type="VEuPathDB" id="FungiDB:CIHG_09433"/>
<reference evidence="3" key="1">
    <citation type="journal article" date="2010" name="Genome Res.">
        <title>Population genomic sequencing of Coccidioides fungi reveals recent hybridization and transposon control.</title>
        <authorList>
            <person name="Neafsey D.E."/>
            <person name="Barker B.M."/>
            <person name="Sharpton T.J."/>
            <person name="Stajich J.E."/>
            <person name="Park D.J."/>
            <person name="Whiston E."/>
            <person name="Hung C.-Y."/>
            <person name="McMahan C."/>
            <person name="White J."/>
            <person name="Sykes S."/>
            <person name="Heiman D."/>
            <person name="Young S."/>
            <person name="Zeng Q."/>
            <person name="Abouelleil A."/>
            <person name="Aftuck L."/>
            <person name="Bessette D."/>
            <person name="Brown A."/>
            <person name="FitzGerald M."/>
            <person name="Lui A."/>
            <person name="Macdonald J.P."/>
            <person name="Priest M."/>
            <person name="Orbach M.J."/>
            <person name="Galgiani J.N."/>
            <person name="Kirkland T.N."/>
            <person name="Cole G.T."/>
            <person name="Birren B.W."/>
            <person name="Henn M.R."/>
            <person name="Taylor J.W."/>
            <person name="Rounsley S.D."/>
        </authorList>
    </citation>
    <scope>NUCLEOTIDE SEQUENCE [LARGE SCALE GENOMIC DNA]</scope>
    <source>
        <strain evidence="3">H538.4</strain>
    </source>
</reference>
<evidence type="ECO:0000313" key="3">
    <source>
        <dbReference type="Proteomes" id="UP000054563"/>
    </source>
</evidence>
<evidence type="ECO:0000313" key="2">
    <source>
        <dbReference type="EMBL" id="KMU91674.1"/>
    </source>
</evidence>
<dbReference type="STRING" id="396776.A0A0J8S5R1"/>
<organism evidence="2 3">
    <name type="scientific">Coccidioides immitis H538.4</name>
    <dbReference type="NCBI Taxonomy" id="396776"/>
    <lineage>
        <taxon>Eukaryota</taxon>
        <taxon>Fungi</taxon>
        <taxon>Dikarya</taxon>
        <taxon>Ascomycota</taxon>
        <taxon>Pezizomycotina</taxon>
        <taxon>Eurotiomycetes</taxon>
        <taxon>Eurotiomycetidae</taxon>
        <taxon>Onygenales</taxon>
        <taxon>Onygenaceae</taxon>
        <taxon>Coccidioides</taxon>
    </lineage>
</organism>
<dbReference type="EMBL" id="DS017040">
    <property type="protein sequence ID" value="KMU91674.1"/>
    <property type="molecule type" value="Genomic_DNA"/>
</dbReference>
<proteinExistence type="predicted"/>
<feature type="compositionally biased region" description="Low complexity" evidence="1">
    <location>
        <begin position="78"/>
        <end position="88"/>
    </location>
</feature>
<protein>
    <submittedName>
        <fullName evidence="2">Uncharacterized protein</fullName>
    </submittedName>
</protein>
<sequence>MQPQQLARSLLSQTLLQHASAGLPSGPVAPSEERDRKDQAHVQHEPPARKMEVDEDYDDDGEDDKKGAALSKNGSPGGAAANAGVANGTSQSNQSKAEPSS</sequence>
<name>A0A0J8S5R1_COCIT</name>
<dbReference type="Proteomes" id="UP000054563">
    <property type="component" value="Unassembled WGS sequence"/>
</dbReference>
<feature type="compositionally biased region" description="Polar residues" evidence="1">
    <location>
        <begin position="1"/>
        <end position="17"/>
    </location>
</feature>
<feature type="compositionally biased region" description="Acidic residues" evidence="1">
    <location>
        <begin position="53"/>
        <end position="62"/>
    </location>
</feature>
<gene>
    <name evidence="2" type="ORF">CIHG_09433</name>
</gene>